<reference evidence="2" key="2">
    <citation type="submission" date="2020-11" db="EMBL/GenBank/DDBJ databases">
        <authorList>
            <person name="McCartney M.A."/>
            <person name="Auch B."/>
            <person name="Kono T."/>
            <person name="Mallez S."/>
            <person name="Becker A."/>
            <person name="Gohl D.M."/>
            <person name="Silverstein K.A.T."/>
            <person name="Koren S."/>
            <person name="Bechman K.B."/>
            <person name="Herman A."/>
            <person name="Abrahante J.E."/>
            <person name="Garbe J."/>
        </authorList>
    </citation>
    <scope>NUCLEOTIDE SEQUENCE</scope>
    <source>
        <strain evidence="2">Duluth1</strain>
        <tissue evidence="2">Whole animal</tissue>
    </source>
</reference>
<gene>
    <name evidence="2" type="ORF">DPMN_071110</name>
</gene>
<evidence type="ECO:0000313" key="2">
    <source>
        <dbReference type="EMBL" id="KAH3711441.1"/>
    </source>
</evidence>
<feature type="region of interest" description="Disordered" evidence="1">
    <location>
        <begin position="45"/>
        <end position="77"/>
    </location>
</feature>
<organism evidence="2 3">
    <name type="scientific">Dreissena polymorpha</name>
    <name type="common">Zebra mussel</name>
    <name type="synonym">Mytilus polymorpha</name>
    <dbReference type="NCBI Taxonomy" id="45954"/>
    <lineage>
        <taxon>Eukaryota</taxon>
        <taxon>Metazoa</taxon>
        <taxon>Spiralia</taxon>
        <taxon>Lophotrochozoa</taxon>
        <taxon>Mollusca</taxon>
        <taxon>Bivalvia</taxon>
        <taxon>Autobranchia</taxon>
        <taxon>Heteroconchia</taxon>
        <taxon>Euheterodonta</taxon>
        <taxon>Imparidentia</taxon>
        <taxon>Neoheterodontei</taxon>
        <taxon>Myida</taxon>
        <taxon>Dreissenoidea</taxon>
        <taxon>Dreissenidae</taxon>
        <taxon>Dreissena</taxon>
    </lineage>
</organism>
<comment type="caution">
    <text evidence="2">The sequence shown here is derived from an EMBL/GenBank/DDBJ whole genome shotgun (WGS) entry which is preliminary data.</text>
</comment>
<dbReference type="EMBL" id="JAIWYP010000014">
    <property type="protein sequence ID" value="KAH3711441.1"/>
    <property type="molecule type" value="Genomic_DNA"/>
</dbReference>
<name>A0A9D3Z667_DREPO</name>
<dbReference type="AlphaFoldDB" id="A0A9D3Z667"/>
<reference evidence="2" key="1">
    <citation type="journal article" date="2019" name="bioRxiv">
        <title>The Genome of the Zebra Mussel, Dreissena polymorpha: A Resource for Invasive Species Research.</title>
        <authorList>
            <person name="McCartney M.A."/>
            <person name="Auch B."/>
            <person name="Kono T."/>
            <person name="Mallez S."/>
            <person name="Zhang Y."/>
            <person name="Obille A."/>
            <person name="Becker A."/>
            <person name="Abrahante J.E."/>
            <person name="Garbe J."/>
            <person name="Badalamenti J.P."/>
            <person name="Herman A."/>
            <person name="Mangelson H."/>
            <person name="Liachko I."/>
            <person name="Sullivan S."/>
            <person name="Sone E.D."/>
            <person name="Koren S."/>
            <person name="Silverstein K.A.T."/>
            <person name="Beckman K.B."/>
            <person name="Gohl D.M."/>
        </authorList>
    </citation>
    <scope>NUCLEOTIDE SEQUENCE</scope>
    <source>
        <strain evidence="2">Duluth1</strain>
        <tissue evidence="2">Whole animal</tissue>
    </source>
</reference>
<keyword evidence="3" id="KW-1185">Reference proteome</keyword>
<dbReference type="Proteomes" id="UP000828390">
    <property type="component" value="Unassembled WGS sequence"/>
</dbReference>
<accession>A0A9D3Z667</accession>
<sequence length="77" mass="8880">MAVREYRERMDIAQLTNDVLYKRYRVNHTTLAYIIVQLDAALAPNSDRSHSLSTGYNLQGLDHSEVPGYRCDTAQHR</sequence>
<protein>
    <submittedName>
        <fullName evidence="2">Uncharacterized protein</fullName>
    </submittedName>
</protein>
<evidence type="ECO:0000313" key="3">
    <source>
        <dbReference type="Proteomes" id="UP000828390"/>
    </source>
</evidence>
<proteinExistence type="predicted"/>
<evidence type="ECO:0000256" key="1">
    <source>
        <dbReference type="SAM" id="MobiDB-lite"/>
    </source>
</evidence>